<name>W0JU64_9EURY</name>
<keyword evidence="1" id="KW-0614">Plasmid</keyword>
<dbReference type="HOGENOM" id="CLU_2299254_0_0_2"/>
<organism evidence="1 2">
    <name type="scientific">Halostagnicola larsenii XH-48</name>
    <dbReference type="NCBI Taxonomy" id="797299"/>
    <lineage>
        <taxon>Archaea</taxon>
        <taxon>Methanobacteriati</taxon>
        <taxon>Methanobacteriota</taxon>
        <taxon>Stenosarchaea group</taxon>
        <taxon>Halobacteria</taxon>
        <taxon>Halobacteriales</taxon>
        <taxon>Natrialbaceae</taxon>
        <taxon>Halostagnicola</taxon>
    </lineage>
</organism>
<reference evidence="1 2" key="1">
    <citation type="submission" date="2014-01" db="EMBL/GenBank/DDBJ databases">
        <authorList>
            <consortium name="DOE Joint Genome Institute"/>
            <person name="Anderson I."/>
            <person name="Huntemann M."/>
            <person name="Han J."/>
            <person name="Chen A."/>
            <person name="Kyrpides N."/>
            <person name="Mavromatis K."/>
            <person name="Markowitz V."/>
            <person name="Palaniappan K."/>
            <person name="Ivanova N."/>
            <person name="Schaumberg A."/>
            <person name="Pati A."/>
            <person name="Liolios K."/>
            <person name="Nordberg H.P."/>
            <person name="Cantor M.N."/>
            <person name="Hua S.X."/>
            <person name="Woyke T."/>
        </authorList>
    </citation>
    <scope>NUCLEOTIDE SEQUENCE [LARGE SCALE GENOMIC DNA]</scope>
    <source>
        <strain evidence="1 2">XH-48</strain>
        <plasmid evidence="2">2</plasmid>
    </source>
</reference>
<keyword evidence="2" id="KW-1185">Reference proteome</keyword>
<geneLocation type="plasmid" evidence="2">
    <name>2</name>
</geneLocation>
<gene>
    <name evidence="1" type="ORF">HALLA_02135</name>
</gene>
<dbReference type="AlphaFoldDB" id="W0JU64"/>
<accession>W0JU64</accession>
<dbReference type="EMBL" id="CP007057">
    <property type="protein sequence ID" value="AHG02129.1"/>
    <property type="molecule type" value="Genomic_DNA"/>
</dbReference>
<protein>
    <submittedName>
        <fullName evidence="1">Uncharacterized protein</fullName>
    </submittedName>
</protein>
<proteinExistence type="predicted"/>
<dbReference type="KEGG" id="hlr:HALLA_02135"/>
<evidence type="ECO:0000313" key="2">
    <source>
        <dbReference type="Proteomes" id="UP000019024"/>
    </source>
</evidence>
<sequence length="100" mass="10922">MTQGTPPHKQVSYHALQGVAFSVDSRLTAKSGRRIFAIYVQRPGVQAHAYGCASTPRLLLVAEILQADILRRVVVRVYVVSALQTLKLVLSVVVRAVVIV</sequence>
<evidence type="ECO:0000313" key="1">
    <source>
        <dbReference type="EMBL" id="AHG02129.1"/>
    </source>
</evidence>
<dbReference type="Proteomes" id="UP000019024">
    <property type="component" value="Plasmid unnamed2"/>
</dbReference>